<proteinExistence type="predicted"/>
<keyword evidence="2" id="KW-1185">Reference proteome</keyword>
<evidence type="ECO:0000313" key="1">
    <source>
        <dbReference type="EMBL" id="GLT17918.1"/>
    </source>
</evidence>
<accession>A0ABQ6EXL4</accession>
<keyword evidence="1" id="KW-0413">Isomerase</keyword>
<evidence type="ECO:0000313" key="2">
    <source>
        <dbReference type="Proteomes" id="UP001157138"/>
    </source>
</evidence>
<dbReference type="PANTHER" id="PTHR37950">
    <property type="entry name" value="4-HYDROXYPHENYLACETATE CATABOLISM PROTEIN"/>
    <property type="match status" value="1"/>
</dbReference>
<organism evidence="1 2">
    <name type="scientific">Vibrio zhanjiangensis</name>
    <dbReference type="NCBI Taxonomy" id="1046128"/>
    <lineage>
        <taxon>Bacteria</taxon>
        <taxon>Pseudomonadati</taxon>
        <taxon>Pseudomonadota</taxon>
        <taxon>Gammaproteobacteria</taxon>
        <taxon>Vibrionales</taxon>
        <taxon>Vibrionaceae</taxon>
        <taxon>Vibrio</taxon>
    </lineage>
</organism>
<dbReference type="GO" id="GO:0016853">
    <property type="term" value="F:isomerase activity"/>
    <property type="evidence" value="ECO:0007669"/>
    <property type="project" value="UniProtKB-KW"/>
</dbReference>
<dbReference type="InterPro" id="IPR004220">
    <property type="entry name" value="5-COMe_2-OHmuconate_Isoase"/>
</dbReference>
<dbReference type="SUPFAM" id="SSF55331">
    <property type="entry name" value="Tautomerase/MIF"/>
    <property type="match status" value="1"/>
</dbReference>
<name>A0ABQ6EXL4_9VIBR</name>
<dbReference type="PANTHER" id="PTHR37950:SF1">
    <property type="entry name" value="4-HYDROXYPHENYLACETATE CATABOLISM PROTEIN"/>
    <property type="match status" value="1"/>
</dbReference>
<sequence length="115" mass="13164">MPNLVMEYSLPVEDSIDVRQLLKTLHQVALNSGLFDLDSVKSRAVCYQNWLIGKDDTSVDFIHINFDLLSGRTQEQKISLSHQLMQTLKESAGDVHSLTINIRDMDRECFQKVLN</sequence>
<dbReference type="Proteomes" id="UP001157138">
    <property type="component" value="Unassembled WGS sequence"/>
</dbReference>
<dbReference type="Gene3D" id="3.30.429.10">
    <property type="entry name" value="Macrophage Migration Inhibitory Factor"/>
    <property type="match status" value="1"/>
</dbReference>
<reference evidence="2" key="1">
    <citation type="journal article" date="2019" name="Int. J. Syst. Evol. Microbiol.">
        <title>The Global Catalogue of Microorganisms (GCM) 10K type strain sequencing project: providing services to taxonomists for standard genome sequencing and annotation.</title>
        <authorList>
            <consortium name="The Broad Institute Genomics Platform"/>
            <consortium name="The Broad Institute Genome Sequencing Center for Infectious Disease"/>
            <person name="Wu L."/>
            <person name="Ma J."/>
        </authorList>
    </citation>
    <scope>NUCLEOTIDE SEQUENCE [LARGE SCALE GENOMIC DNA]</scope>
    <source>
        <strain evidence="2">NBRC 108723</strain>
    </source>
</reference>
<gene>
    <name evidence="1" type="ORF">GCM10007938_16960</name>
</gene>
<dbReference type="CDD" id="cd00580">
    <property type="entry name" value="CHMI"/>
    <property type="match status" value="1"/>
</dbReference>
<dbReference type="InterPro" id="IPR014347">
    <property type="entry name" value="Tautomerase/MIF_sf"/>
</dbReference>
<dbReference type="Pfam" id="PF02962">
    <property type="entry name" value="CHMI"/>
    <property type="match status" value="1"/>
</dbReference>
<dbReference type="EMBL" id="BSPW01000028">
    <property type="protein sequence ID" value="GLT17918.1"/>
    <property type="molecule type" value="Genomic_DNA"/>
</dbReference>
<comment type="caution">
    <text evidence="1">The sequence shown here is derived from an EMBL/GenBank/DDBJ whole genome shotgun (WGS) entry which is preliminary data.</text>
</comment>
<dbReference type="RefSeq" id="WP_284191817.1">
    <property type="nucleotide sequence ID" value="NZ_BSPW01000028.1"/>
</dbReference>
<protein>
    <submittedName>
        <fullName evidence="1">5-carboxymethyl-2-hydroxymuconate isomerase</fullName>
    </submittedName>
</protein>